<dbReference type="Proteomes" id="UP000050488">
    <property type="component" value="Unassembled WGS sequence"/>
</dbReference>
<dbReference type="SUPFAM" id="SSF53850">
    <property type="entry name" value="Periplasmic binding protein-like II"/>
    <property type="match status" value="1"/>
</dbReference>
<dbReference type="Pfam" id="PF00126">
    <property type="entry name" value="HTH_1"/>
    <property type="match status" value="1"/>
</dbReference>
<evidence type="ECO:0000256" key="6">
    <source>
        <dbReference type="ARBA" id="ARBA00040885"/>
    </source>
</evidence>
<evidence type="ECO:0000256" key="4">
    <source>
        <dbReference type="ARBA" id="ARBA00023159"/>
    </source>
</evidence>
<dbReference type="Pfam" id="PF03466">
    <property type="entry name" value="LysR_substrate"/>
    <property type="match status" value="1"/>
</dbReference>
<dbReference type="GO" id="GO:0003677">
    <property type="term" value="F:DNA binding"/>
    <property type="evidence" value="ECO:0007669"/>
    <property type="project" value="UniProtKB-KW"/>
</dbReference>
<dbReference type="CDD" id="cd08411">
    <property type="entry name" value="PBP2_OxyR"/>
    <property type="match status" value="1"/>
</dbReference>
<dbReference type="SUPFAM" id="SSF46785">
    <property type="entry name" value="Winged helix' DNA-binding domain"/>
    <property type="match status" value="1"/>
</dbReference>
<dbReference type="Gene3D" id="3.40.190.10">
    <property type="entry name" value="Periplasmic binding protein-like II"/>
    <property type="match status" value="2"/>
</dbReference>
<evidence type="ECO:0000256" key="3">
    <source>
        <dbReference type="ARBA" id="ARBA00023125"/>
    </source>
</evidence>
<protein>
    <recommendedName>
        <fullName evidence="6">Probable hydrogen peroxide-inducible genes activator</fullName>
    </recommendedName>
</protein>
<dbReference type="FunFam" id="1.10.10.10:FF:000001">
    <property type="entry name" value="LysR family transcriptional regulator"/>
    <property type="match status" value="1"/>
</dbReference>
<dbReference type="GO" id="GO:0032993">
    <property type="term" value="C:protein-DNA complex"/>
    <property type="evidence" value="ECO:0007669"/>
    <property type="project" value="TreeGrafter"/>
</dbReference>
<evidence type="ECO:0000256" key="1">
    <source>
        <dbReference type="ARBA" id="ARBA00009437"/>
    </source>
</evidence>
<reference evidence="8 9" key="1">
    <citation type="submission" date="2015-10" db="EMBL/GenBank/DDBJ databases">
        <title>Corynebacteirum lowii and Corynebacterium oculi species nova, derived from human clinical disease and and emended description of Corynebacterium mastiditis.</title>
        <authorList>
            <person name="Bernard K."/>
            <person name="Pacheco A.L."/>
            <person name="Mcdougall C."/>
            <person name="Burtx T."/>
            <person name="Weibe D."/>
            <person name="Tyler S."/>
            <person name="Olson A.B."/>
            <person name="Cnockaert M."/>
            <person name="Eguchi H."/>
            <person name="Kuwahara T."/>
            <person name="Nakayama-Imaohji H."/>
            <person name="Boudewijins M."/>
            <person name="Van Hoecke F."/>
            <person name="Bernier A.-M."/>
            <person name="Vandamme P."/>
        </authorList>
    </citation>
    <scope>NUCLEOTIDE SEQUENCE [LARGE SCALE GENOMIC DNA]</scope>
    <source>
        <strain evidence="8 9">NML 130206</strain>
    </source>
</reference>
<proteinExistence type="inferred from homology"/>
<dbReference type="PROSITE" id="PS50931">
    <property type="entry name" value="HTH_LYSR"/>
    <property type="match status" value="1"/>
</dbReference>
<dbReference type="InterPro" id="IPR000847">
    <property type="entry name" value="LysR_HTH_N"/>
</dbReference>
<dbReference type="InterPro" id="IPR036388">
    <property type="entry name" value="WH-like_DNA-bd_sf"/>
</dbReference>
<gene>
    <name evidence="8" type="primary">oxyR</name>
    <name evidence="8" type="ORF">Clow_00753</name>
</gene>
<keyword evidence="2" id="KW-0805">Transcription regulation</keyword>
<dbReference type="InterPro" id="IPR005119">
    <property type="entry name" value="LysR_subst-bd"/>
</dbReference>
<evidence type="ECO:0000259" key="7">
    <source>
        <dbReference type="PROSITE" id="PS50931"/>
    </source>
</evidence>
<organism evidence="8 9">
    <name type="scientific">Corynebacterium lowii</name>
    <dbReference type="NCBI Taxonomy" id="1544413"/>
    <lineage>
        <taxon>Bacteria</taxon>
        <taxon>Bacillati</taxon>
        <taxon>Actinomycetota</taxon>
        <taxon>Actinomycetes</taxon>
        <taxon>Mycobacteriales</taxon>
        <taxon>Corynebacteriaceae</taxon>
        <taxon>Corynebacterium</taxon>
    </lineage>
</organism>
<evidence type="ECO:0000256" key="5">
    <source>
        <dbReference type="ARBA" id="ARBA00023163"/>
    </source>
</evidence>
<comment type="caution">
    <text evidence="8">The sequence shown here is derived from an EMBL/GenBank/DDBJ whole genome shotgun (WGS) entry which is preliminary data.</text>
</comment>
<accession>A0A0Q0YVY6</accession>
<keyword evidence="9" id="KW-1185">Reference proteome</keyword>
<dbReference type="PANTHER" id="PTHR30346:SF26">
    <property type="entry name" value="HYDROGEN PEROXIDE-INDUCIBLE GENES ACTIVATOR"/>
    <property type="match status" value="1"/>
</dbReference>
<dbReference type="PATRIC" id="fig|1544413.3.peg.754"/>
<keyword evidence="5" id="KW-0804">Transcription</keyword>
<comment type="similarity">
    <text evidence="1">Belongs to the LysR transcriptional regulatory family.</text>
</comment>
<evidence type="ECO:0000256" key="2">
    <source>
        <dbReference type="ARBA" id="ARBA00023015"/>
    </source>
</evidence>
<dbReference type="GO" id="GO:0003700">
    <property type="term" value="F:DNA-binding transcription factor activity"/>
    <property type="evidence" value="ECO:0007669"/>
    <property type="project" value="InterPro"/>
</dbReference>
<dbReference type="PANTHER" id="PTHR30346">
    <property type="entry name" value="TRANSCRIPTIONAL DUAL REGULATOR HCAR-RELATED"/>
    <property type="match status" value="1"/>
</dbReference>
<sequence>MSMHNKEYRPTLAQLRTFVTIAENKHFGTAAAKLNISQPSLSQALSALENGIGMQLIERSTRKVIVTPVGERLLPYAKAALDATDIFVAHSRGSYGQLIGPLSLGVIPTIAPYLLPTLLPRLQQEYPELEPRIVEDRTTNLLHMLREGRIDAALLALPTEAPGVVDIPLYQEEFVVVVPDSHPLAGRDDLSLQALDDLQLLLLNDGHCLHDQIVDLCRKADLNPSQAAGSITRASSLTTIVQLVAGGLGSTLIPISAVEAECQRPGLSTASFAPGVSAERHVGLAYRASSSRSAEFTKLGSTITRAYRAAVPLRQESAVY</sequence>
<dbReference type="PRINTS" id="PR00039">
    <property type="entry name" value="HTHLYSR"/>
</dbReference>
<dbReference type="EMBL" id="LKEV01000002">
    <property type="protein sequence ID" value="KQB86545.1"/>
    <property type="molecule type" value="Genomic_DNA"/>
</dbReference>
<dbReference type="Gene3D" id="1.10.10.10">
    <property type="entry name" value="Winged helix-like DNA-binding domain superfamily/Winged helix DNA-binding domain"/>
    <property type="match status" value="1"/>
</dbReference>
<evidence type="ECO:0000313" key="8">
    <source>
        <dbReference type="EMBL" id="KQB86545.1"/>
    </source>
</evidence>
<keyword evidence="3" id="KW-0238">DNA-binding</keyword>
<dbReference type="STRING" id="1544413.Clow_00753"/>
<feature type="domain" description="HTH lysR-type" evidence="7">
    <location>
        <begin position="10"/>
        <end position="67"/>
    </location>
</feature>
<dbReference type="InterPro" id="IPR036390">
    <property type="entry name" value="WH_DNA-bd_sf"/>
</dbReference>
<dbReference type="AlphaFoldDB" id="A0A0Q0YVY6"/>
<keyword evidence="4" id="KW-0010">Activator</keyword>
<evidence type="ECO:0000313" key="9">
    <source>
        <dbReference type="Proteomes" id="UP000050488"/>
    </source>
</evidence>
<name>A0A0Q0YVY6_9CORY</name>